<keyword evidence="3 6" id="KW-0812">Transmembrane</keyword>
<keyword evidence="8" id="KW-1185">Reference proteome</keyword>
<comment type="similarity">
    <text evidence="2">Belongs to the ADIPOR family.</text>
</comment>
<reference evidence="7 8" key="1">
    <citation type="submission" date="2024-02" db="EMBL/GenBank/DDBJ databases">
        <authorList>
            <person name="Daric V."/>
            <person name="Darras S."/>
        </authorList>
    </citation>
    <scope>NUCLEOTIDE SEQUENCE [LARGE SCALE GENOMIC DNA]</scope>
</reference>
<feature type="transmembrane region" description="Helical" evidence="6">
    <location>
        <begin position="295"/>
        <end position="314"/>
    </location>
</feature>
<dbReference type="EMBL" id="CAWYQH010000141">
    <property type="protein sequence ID" value="CAK8694573.1"/>
    <property type="molecule type" value="Genomic_DNA"/>
</dbReference>
<organism evidence="7 8">
    <name type="scientific">Clavelina lepadiformis</name>
    <name type="common">Light-bulb sea squirt</name>
    <name type="synonym">Ascidia lepadiformis</name>
    <dbReference type="NCBI Taxonomy" id="159417"/>
    <lineage>
        <taxon>Eukaryota</taxon>
        <taxon>Metazoa</taxon>
        <taxon>Chordata</taxon>
        <taxon>Tunicata</taxon>
        <taxon>Ascidiacea</taxon>
        <taxon>Aplousobranchia</taxon>
        <taxon>Clavelinidae</taxon>
        <taxon>Clavelina</taxon>
    </lineage>
</organism>
<proteinExistence type="inferred from homology"/>
<feature type="transmembrane region" description="Helical" evidence="6">
    <location>
        <begin position="196"/>
        <end position="223"/>
    </location>
</feature>
<dbReference type="InterPro" id="IPR004254">
    <property type="entry name" value="AdipoR/HlyIII-related"/>
</dbReference>
<gene>
    <name evidence="7" type="ORF">CVLEPA_LOCUS27935</name>
</gene>
<feature type="transmembrane region" description="Helical" evidence="6">
    <location>
        <begin position="397"/>
        <end position="413"/>
    </location>
</feature>
<evidence type="ECO:0000256" key="6">
    <source>
        <dbReference type="SAM" id="Phobius"/>
    </source>
</evidence>
<feature type="transmembrane region" description="Helical" evidence="6">
    <location>
        <begin position="326"/>
        <end position="345"/>
    </location>
</feature>
<feature type="transmembrane region" description="Helical" evidence="6">
    <location>
        <begin position="265"/>
        <end position="283"/>
    </location>
</feature>
<dbReference type="PANTHER" id="PTHR20855:SF52">
    <property type="entry name" value="ADIPONECTIN RECEPTOR PROTEIN"/>
    <property type="match status" value="1"/>
</dbReference>
<evidence type="ECO:0008006" key="9">
    <source>
        <dbReference type="Google" id="ProtNLM"/>
    </source>
</evidence>
<dbReference type="Proteomes" id="UP001642483">
    <property type="component" value="Unassembled WGS sequence"/>
</dbReference>
<evidence type="ECO:0000256" key="3">
    <source>
        <dbReference type="ARBA" id="ARBA00022692"/>
    </source>
</evidence>
<sequence>MANNGLNQAYLDEDNGLHSFEDESLMQNKPTSKLNTKESNAYMRSGNIGSDDDDLNEADCLLVRTASCPELNALYKSSQSKKMKLSDDEDNTEGDDLYFGSQVNVQQSMHDAFDHSMQKAKEMGHQAKEKFHNAFDKVDRFAHKVWDGRWRVVSFFQLSEWQQDNEFLHHWHRPEMPSFRACFGSIFRLHTETGNIWTHLIGFILFVGICIYFLCLPATHFISEWQEKIVFFLFFLGAVLCLSFSTLFHTVGCHSERVFRIFGKLDYSGIALMIMGSFVPWIYYTFYCDTEPKIIYMSVVCILGISCIIISQWDKFSTAKYRGVRAILFAALGLSGIVPAGHTMVQQGFLRSVTVGQLGWLILMAILYLLGAFLYARRIPERYFPGKCDLWFQSHQIFHILVVLAACVHFHGICNLQQSRFLHGGQCMVA</sequence>
<accession>A0ABP0GTD8</accession>
<evidence type="ECO:0000256" key="1">
    <source>
        <dbReference type="ARBA" id="ARBA00004141"/>
    </source>
</evidence>
<evidence type="ECO:0000256" key="5">
    <source>
        <dbReference type="ARBA" id="ARBA00023136"/>
    </source>
</evidence>
<keyword evidence="4 6" id="KW-1133">Transmembrane helix</keyword>
<name>A0ABP0GTD8_CLALP</name>
<feature type="transmembrane region" description="Helical" evidence="6">
    <location>
        <begin position="229"/>
        <end position="253"/>
    </location>
</feature>
<keyword evidence="5 6" id="KW-0472">Membrane</keyword>
<protein>
    <recommendedName>
        <fullName evidence="9">Adiponectin receptor protein</fullName>
    </recommendedName>
</protein>
<feature type="transmembrane region" description="Helical" evidence="6">
    <location>
        <begin position="357"/>
        <end position="376"/>
    </location>
</feature>
<evidence type="ECO:0000313" key="7">
    <source>
        <dbReference type="EMBL" id="CAK8694573.1"/>
    </source>
</evidence>
<evidence type="ECO:0000256" key="4">
    <source>
        <dbReference type="ARBA" id="ARBA00022989"/>
    </source>
</evidence>
<evidence type="ECO:0000256" key="2">
    <source>
        <dbReference type="ARBA" id="ARBA00007018"/>
    </source>
</evidence>
<dbReference type="PANTHER" id="PTHR20855">
    <property type="entry name" value="ADIPOR/PROGESTIN RECEPTOR-RELATED"/>
    <property type="match status" value="1"/>
</dbReference>
<dbReference type="Pfam" id="PF03006">
    <property type="entry name" value="HlyIII"/>
    <property type="match status" value="1"/>
</dbReference>
<comment type="caution">
    <text evidence="7">The sequence shown here is derived from an EMBL/GenBank/DDBJ whole genome shotgun (WGS) entry which is preliminary data.</text>
</comment>
<comment type="subcellular location">
    <subcellularLocation>
        <location evidence="1">Membrane</location>
        <topology evidence="1">Multi-pass membrane protein</topology>
    </subcellularLocation>
</comment>
<evidence type="ECO:0000313" key="8">
    <source>
        <dbReference type="Proteomes" id="UP001642483"/>
    </source>
</evidence>